<dbReference type="Proteomes" id="UP000092124">
    <property type="component" value="Unassembled WGS sequence"/>
</dbReference>
<dbReference type="AlphaFoldDB" id="A0A1A6GPA2"/>
<dbReference type="EMBL" id="LZPO01078092">
    <property type="protein sequence ID" value="OBS67689.1"/>
    <property type="molecule type" value="Genomic_DNA"/>
</dbReference>
<organism evidence="1 2">
    <name type="scientific">Neotoma lepida</name>
    <name type="common">Desert woodrat</name>
    <dbReference type="NCBI Taxonomy" id="56216"/>
    <lineage>
        <taxon>Eukaryota</taxon>
        <taxon>Metazoa</taxon>
        <taxon>Chordata</taxon>
        <taxon>Craniata</taxon>
        <taxon>Vertebrata</taxon>
        <taxon>Euteleostomi</taxon>
        <taxon>Mammalia</taxon>
        <taxon>Eutheria</taxon>
        <taxon>Euarchontoglires</taxon>
        <taxon>Glires</taxon>
        <taxon>Rodentia</taxon>
        <taxon>Myomorpha</taxon>
        <taxon>Muroidea</taxon>
        <taxon>Cricetidae</taxon>
        <taxon>Neotominae</taxon>
        <taxon>Neotoma</taxon>
    </lineage>
</organism>
<comment type="caution">
    <text evidence="1">The sequence shown here is derived from an EMBL/GenBank/DDBJ whole genome shotgun (WGS) entry which is preliminary data.</text>
</comment>
<evidence type="ECO:0000313" key="2">
    <source>
        <dbReference type="Proteomes" id="UP000092124"/>
    </source>
</evidence>
<keyword evidence="2" id="KW-1185">Reference proteome</keyword>
<sequence length="32" mass="3574">MTFSSKRSVFAILYRSAMFKLMASMMVPGSPT</sequence>
<proteinExistence type="predicted"/>
<accession>A0A1A6GPA2</accession>
<protein>
    <submittedName>
        <fullName evidence="1">Uncharacterized protein</fullName>
    </submittedName>
</protein>
<name>A0A1A6GPA2_NEOLE</name>
<gene>
    <name evidence="1" type="ORF">A6R68_03770</name>
</gene>
<evidence type="ECO:0000313" key="1">
    <source>
        <dbReference type="EMBL" id="OBS67689.1"/>
    </source>
</evidence>
<reference evidence="1 2" key="1">
    <citation type="submission" date="2016-06" db="EMBL/GenBank/DDBJ databases">
        <title>The Draft Genome Sequence and Annotation of the Desert Woodrat Neotoma lepida.</title>
        <authorList>
            <person name="Campbell M."/>
            <person name="Oakeson K.F."/>
            <person name="Yandell M."/>
            <person name="Halpert J.R."/>
            <person name="Dearing D."/>
        </authorList>
    </citation>
    <scope>NUCLEOTIDE SEQUENCE [LARGE SCALE GENOMIC DNA]</scope>
    <source>
        <strain evidence="1">417</strain>
        <tissue evidence="1">Liver</tissue>
    </source>
</reference>